<organism evidence="3 4">
    <name type="scientific">Thermithiobacillus plumbiphilus</name>
    <dbReference type="NCBI Taxonomy" id="1729899"/>
    <lineage>
        <taxon>Bacteria</taxon>
        <taxon>Pseudomonadati</taxon>
        <taxon>Pseudomonadota</taxon>
        <taxon>Acidithiobacillia</taxon>
        <taxon>Acidithiobacillales</taxon>
        <taxon>Thermithiobacillaceae</taxon>
        <taxon>Thermithiobacillus</taxon>
    </lineage>
</organism>
<dbReference type="Proteomes" id="UP001446205">
    <property type="component" value="Unassembled WGS sequence"/>
</dbReference>
<evidence type="ECO:0000259" key="2">
    <source>
        <dbReference type="Pfam" id="PF22422"/>
    </source>
</evidence>
<name>A0ABU9D5H5_9PROT</name>
<evidence type="ECO:0000313" key="3">
    <source>
        <dbReference type="EMBL" id="MEK8088804.1"/>
    </source>
</evidence>
<gene>
    <name evidence="3" type="ORF">WOB96_03415</name>
</gene>
<dbReference type="InterPro" id="IPR012341">
    <property type="entry name" value="6hp_glycosidase-like_sf"/>
</dbReference>
<dbReference type="EMBL" id="JBBPCO010000002">
    <property type="protein sequence ID" value="MEK8088804.1"/>
    <property type="molecule type" value="Genomic_DNA"/>
</dbReference>
<dbReference type="SUPFAM" id="SSF48208">
    <property type="entry name" value="Six-hairpin glycosidases"/>
    <property type="match status" value="1"/>
</dbReference>
<dbReference type="RefSeq" id="WP_341369869.1">
    <property type="nucleotide sequence ID" value="NZ_JBBPCO010000002.1"/>
</dbReference>
<dbReference type="InterPro" id="IPR008928">
    <property type="entry name" value="6-hairpin_glycosidase_sf"/>
</dbReference>
<dbReference type="Pfam" id="PF22422">
    <property type="entry name" value="MGH1-like_GH"/>
    <property type="match status" value="1"/>
</dbReference>
<dbReference type="Gene3D" id="1.50.10.10">
    <property type="match status" value="1"/>
</dbReference>
<protein>
    <submittedName>
        <fullName evidence="3">Glycogen debranching N-terminal domain-containing protein</fullName>
    </submittedName>
</protein>
<dbReference type="Pfam" id="PF14742">
    <property type="entry name" value="GDE_N_bis"/>
    <property type="match status" value="1"/>
</dbReference>
<dbReference type="InterPro" id="IPR054491">
    <property type="entry name" value="MGH1-like_GH"/>
</dbReference>
<comment type="caution">
    <text evidence="3">The sequence shown here is derived from an EMBL/GenBank/DDBJ whole genome shotgun (WGS) entry which is preliminary data.</text>
</comment>
<feature type="domain" description="Putative glycogen debranching enzyme N-terminal" evidence="1">
    <location>
        <begin position="39"/>
        <end position="232"/>
    </location>
</feature>
<evidence type="ECO:0000313" key="4">
    <source>
        <dbReference type="Proteomes" id="UP001446205"/>
    </source>
</evidence>
<evidence type="ECO:0000259" key="1">
    <source>
        <dbReference type="Pfam" id="PF14742"/>
    </source>
</evidence>
<keyword evidence="4" id="KW-1185">Reference proteome</keyword>
<proteinExistence type="predicted"/>
<sequence length="755" mass="85128">MKSEQRDKPANGSQHARKLDALTHANPAHVNDIADALVIKNEGLFFLCNPDGTVPGGEGHGVGLYYHDTRFLSTYILRLEGQQPDALFASGSEGFMGHIELSNPMLNRDPQKTIDRNQMGITWQRVVNAHRLALEDVLTFKNYSMEPMEFNFSLEFDADFKDIFLIRGMASPQGMGRADAPRWSDDILCFGYKGADKIDRSLFVHFSKTPAKKKQTCVHFNIKLPPQEKKEFLVFLHLAETPAGQDTTQEMQTTGSLRQAQEYQKTSQQQWAGGFLDVRCSSPLIQSIINRAIADLRMLRTVLREKTFFAAGVPWFVTLFGRDSLITSMQVLPYQPDIARDTLRLVASYQGKKINKITDEQPGRILHELRVDELTNIHELPYHPFYGTIDATLLFLIVLGRYIHWTADMDLFDELRPNIEAALQWIDQYGDCNQNGYIAYNSPVHGDGLINQGWKDSGNAIVNADGSLAEPPIALVEVQGYAFMAWGVIADLFRRRNETARAEQLEEKAQDLRERFNRDYWLDDQHFYALALQGKDLRPAKVISSNPGQALWTGIVDPDRAKPTVQRLLASDMFSGWGVRTLSSNERRYNPESYHLGSVWPHDNGFIVAGMRRYGFDEEALQVTQGLYDAASHFHNYRVPELFGGFPRAGFNIPVRYPVADHPQAWAAGSILHLLESLLGLCPDALAASLRICRPILPNFVDYLELHGLRVGSANVDLRFERTQDGQVQVSTLHLDGKLDIKIESDSPSADPHGK</sequence>
<accession>A0ABU9D5H5</accession>
<dbReference type="InterPro" id="IPR032856">
    <property type="entry name" value="GDE_N_bis"/>
</dbReference>
<feature type="domain" description="Mannosylglycerate hydrolase MGH1-like glycoside hydrolase" evidence="2">
    <location>
        <begin position="477"/>
        <end position="632"/>
    </location>
</feature>
<reference evidence="3 4" key="1">
    <citation type="submission" date="2024-04" db="EMBL/GenBank/DDBJ databases">
        <authorList>
            <person name="Abashina T."/>
            <person name="Shaikin A."/>
        </authorList>
    </citation>
    <scope>NUCLEOTIDE SEQUENCE [LARGE SCALE GENOMIC DNA]</scope>
    <source>
        <strain evidence="3 4">AAFK</strain>
    </source>
</reference>